<evidence type="ECO:0000313" key="2">
    <source>
        <dbReference type="Proteomes" id="UP001596353"/>
    </source>
</evidence>
<dbReference type="InterPro" id="IPR011008">
    <property type="entry name" value="Dimeric_a/b-barrel"/>
</dbReference>
<keyword evidence="2" id="KW-1185">Reference proteome</keyword>
<gene>
    <name evidence="1" type="ORF">ACFQFQ_05695</name>
</gene>
<comment type="caution">
    <text evidence="1">The sequence shown here is derived from an EMBL/GenBank/DDBJ whole genome shotgun (WGS) entry which is preliminary data.</text>
</comment>
<accession>A0ABW2B1G4</accession>
<protein>
    <submittedName>
        <fullName evidence="1">DUF1330 domain-containing protein</fullName>
    </submittedName>
</protein>
<dbReference type="Proteomes" id="UP001596353">
    <property type="component" value="Unassembled WGS sequence"/>
</dbReference>
<name>A0ABW2B1G4_9RHOB</name>
<organism evidence="1 2">
    <name type="scientific">Sulfitobacter porphyrae</name>
    <dbReference type="NCBI Taxonomy" id="1246864"/>
    <lineage>
        <taxon>Bacteria</taxon>
        <taxon>Pseudomonadati</taxon>
        <taxon>Pseudomonadota</taxon>
        <taxon>Alphaproteobacteria</taxon>
        <taxon>Rhodobacterales</taxon>
        <taxon>Roseobacteraceae</taxon>
        <taxon>Sulfitobacter</taxon>
    </lineage>
</organism>
<proteinExistence type="predicted"/>
<dbReference type="SUPFAM" id="SSF54909">
    <property type="entry name" value="Dimeric alpha+beta barrel"/>
    <property type="match status" value="1"/>
</dbReference>
<reference evidence="2" key="1">
    <citation type="journal article" date="2019" name="Int. J. Syst. Evol. Microbiol.">
        <title>The Global Catalogue of Microorganisms (GCM) 10K type strain sequencing project: providing services to taxonomists for standard genome sequencing and annotation.</title>
        <authorList>
            <consortium name="The Broad Institute Genomics Platform"/>
            <consortium name="The Broad Institute Genome Sequencing Center for Infectious Disease"/>
            <person name="Wu L."/>
            <person name="Ma J."/>
        </authorList>
    </citation>
    <scope>NUCLEOTIDE SEQUENCE [LARGE SCALE GENOMIC DNA]</scope>
    <source>
        <strain evidence="2">CCUG 66188</strain>
    </source>
</reference>
<evidence type="ECO:0000313" key="1">
    <source>
        <dbReference type="EMBL" id="MFC6759102.1"/>
    </source>
</evidence>
<dbReference type="EMBL" id="JBHSWG010000001">
    <property type="protein sequence ID" value="MFC6759102.1"/>
    <property type="molecule type" value="Genomic_DNA"/>
</dbReference>
<dbReference type="Gene3D" id="3.30.70.100">
    <property type="match status" value="1"/>
</dbReference>
<sequence>MTLIGPQDENWDAMFIAAYPNAHAFLAMVSDPEYQRAVIHRQAAVRSSRLIRSTPLATRDGFA</sequence>